<gene>
    <name evidence="1" type="ORF">DQ392_29005</name>
</gene>
<keyword evidence="2" id="KW-1185">Reference proteome</keyword>
<organism evidence="1 2">
    <name type="scientific">Streptomyces reniochalinae</name>
    <dbReference type="NCBI Taxonomy" id="2250578"/>
    <lineage>
        <taxon>Bacteria</taxon>
        <taxon>Bacillati</taxon>
        <taxon>Actinomycetota</taxon>
        <taxon>Actinomycetes</taxon>
        <taxon>Kitasatosporales</taxon>
        <taxon>Streptomycetaceae</taxon>
        <taxon>Streptomyces</taxon>
    </lineage>
</organism>
<dbReference type="EMBL" id="QOIM01000042">
    <property type="protein sequence ID" value="RCG15074.1"/>
    <property type="molecule type" value="Genomic_DNA"/>
</dbReference>
<dbReference type="OrthoDB" id="4312830at2"/>
<dbReference type="AlphaFoldDB" id="A0A367EAH9"/>
<sequence length="88" mass="9507">MAKRTVEFGPVGIHTARNIERVRRSLGLTQSVVAYRCTALGRPLATTALSRTEQARRRCDVDDLVAIAAALRVHPCSLLFVPPAAPLG</sequence>
<dbReference type="Proteomes" id="UP000253507">
    <property type="component" value="Unassembled WGS sequence"/>
</dbReference>
<protein>
    <submittedName>
        <fullName evidence="1">XRE family transcriptional regulator</fullName>
    </submittedName>
</protein>
<accession>A0A367EAH9</accession>
<name>A0A367EAH9_9ACTN</name>
<dbReference type="SUPFAM" id="SSF47413">
    <property type="entry name" value="lambda repressor-like DNA-binding domains"/>
    <property type="match status" value="1"/>
</dbReference>
<reference evidence="1 2" key="1">
    <citation type="submission" date="2018-06" db="EMBL/GenBank/DDBJ databases">
        <title>Streptomyces reniochalinae sp. nov. and Streptomyces diacarnus sp. nov. from marine sponges.</title>
        <authorList>
            <person name="Li L."/>
        </authorList>
    </citation>
    <scope>NUCLEOTIDE SEQUENCE [LARGE SCALE GENOMIC DNA]</scope>
    <source>
        <strain evidence="1 2">LHW50302</strain>
    </source>
</reference>
<dbReference type="InterPro" id="IPR010982">
    <property type="entry name" value="Lambda_DNA-bd_dom_sf"/>
</dbReference>
<comment type="caution">
    <text evidence="1">The sequence shown here is derived from an EMBL/GenBank/DDBJ whole genome shotgun (WGS) entry which is preliminary data.</text>
</comment>
<proteinExistence type="predicted"/>
<evidence type="ECO:0000313" key="1">
    <source>
        <dbReference type="EMBL" id="RCG15074.1"/>
    </source>
</evidence>
<dbReference type="GO" id="GO:0003677">
    <property type="term" value="F:DNA binding"/>
    <property type="evidence" value="ECO:0007669"/>
    <property type="project" value="InterPro"/>
</dbReference>
<evidence type="ECO:0000313" key="2">
    <source>
        <dbReference type="Proteomes" id="UP000253507"/>
    </source>
</evidence>
<dbReference type="Gene3D" id="1.10.260.40">
    <property type="entry name" value="lambda repressor-like DNA-binding domains"/>
    <property type="match status" value="1"/>
</dbReference>